<proteinExistence type="predicted"/>
<evidence type="ECO:0000259" key="1">
    <source>
        <dbReference type="PROSITE" id="PS51186"/>
    </source>
</evidence>
<gene>
    <name evidence="2" type="ordered locus">Cycma_0331</name>
</gene>
<dbReference type="PANTHER" id="PTHR43617:SF34">
    <property type="entry name" value="PUTATIVE-RELATED"/>
    <property type="match status" value="1"/>
</dbReference>
<dbReference type="HOGENOM" id="CLU_013985_18_4_10"/>
<feature type="domain" description="N-acetyltransferase" evidence="1">
    <location>
        <begin position="20"/>
        <end position="184"/>
    </location>
</feature>
<dbReference type="InterPro" id="IPR016181">
    <property type="entry name" value="Acyl_CoA_acyltransferase"/>
</dbReference>
<dbReference type="EMBL" id="CP002955">
    <property type="protein sequence ID" value="AEL24111.1"/>
    <property type="molecule type" value="Genomic_DNA"/>
</dbReference>
<dbReference type="InterPro" id="IPR000182">
    <property type="entry name" value="GNAT_dom"/>
</dbReference>
<dbReference type="OrthoDB" id="9800604at2"/>
<name>G0IUB6_CYCMS</name>
<dbReference type="CDD" id="cd04301">
    <property type="entry name" value="NAT_SF"/>
    <property type="match status" value="1"/>
</dbReference>
<accession>G0IUB6</accession>
<keyword evidence="2" id="KW-0808">Transferase</keyword>
<dbReference type="PROSITE" id="PS51186">
    <property type="entry name" value="GNAT"/>
    <property type="match status" value="1"/>
</dbReference>
<dbReference type="Gene3D" id="3.40.630.30">
    <property type="match status" value="1"/>
</dbReference>
<keyword evidence="3" id="KW-1185">Reference proteome</keyword>
<dbReference type="Proteomes" id="UP000001635">
    <property type="component" value="Chromosome"/>
</dbReference>
<dbReference type="SUPFAM" id="SSF55729">
    <property type="entry name" value="Acyl-CoA N-acyltransferases (Nat)"/>
    <property type="match status" value="1"/>
</dbReference>
<sequence>MGSSKKTIDTTASFIIPKMISIQKATVKDIPQIQNIARSTWPIAFKNILSSNQLEYMLELMYATDTLHTQIAGKEIVFWLAMLNDSISGFMAFEPDLKLRDKIKIHKLYIDPTAQGKGIGRIFLKKLEEYGRSNSFEKLTLNVNKYNHSAIKFYTKQGFKKIEDVIIPIGKGYVMDDYVFTKNI</sequence>
<dbReference type="AlphaFoldDB" id="G0IUB6"/>
<dbReference type="PANTHER" id="PTHR43617">
    <property type="entry name" value="L-AMINO ACID N-ACETYLTRANSFERASE"/>
    <property type="match status" value="1"/>
</dbReference>
<protein>
    <submittedName>
        <fullName evidence="2">GCN5-related N-acetyltransferase</fullName>
    </submittedName>
</protein>
<dbReference type="RefSeq" id="WP_014018410.1">
    <property type="nucleotide sequence ID" value="NC_015914.1"/>
</dbReference>
<reference evidence="3" key="1">
    <citation type="submission" date="2011-07" db="EMBL/GenBank/DDBJ databases">
        <title>The complete genome of Cyclobacterium marinum DSM 745.</title>
        <authorList>
            <person name="Lucas S."/>
            <person name="Han J."/>
            <person name="Lapidus A."/>
            <person name="Bruce D."/>
            <person name="Goodwin L."/>
            <person name="Pitluck S."/>
            <person name="Peters L."/>
            <person name="Kyrpides N."/>
            <person name="Mavromatis K."/>
            <person name="Ivanova N."/>
            <person name="Ovchinnikova G."/>
            <person name="Chertkov O."/>
            <person name="Detter J.C."/>
            <person name="Tapia R."/>
            <person name="Han C."/>
            <person name="Land M."/>
            <person name="Hauser L."/>
            <person name="Markowitz V."/>
            <person name="Cheng J.-F."/>
            <person name="Hugenholtz P."/>
            <person name="Woyke T."/>
            <person name="Wu D."/>
            <person name="Tindall B."/>
            <person name="Schuetze A."/>
            <person name="Brambilla E."/>
            <person name="Klenk H.-P."/>
            <person name="Eisen J.A."/>
        </authorList>
    </citation>
    <scope>NUCLEOTIDE SEQUENCE [LARGE SCALE GENOMIC DNA]</scope>
    <source>
        <strain evidence="3">ATCC 25205 / DSM 745 / LMG 13164 / NCIMB 1802</strain>
    </source>
</reference>
<dbReference type="InterPro" id="IPR050276">
    <property type="entry name" value="MshD_Acetyltransferase"/>
</dbReference>
<dbReference type="Pfam" id="PF00583">
    <property type="entry name" value="Acetyltransf_1"/>
    <property type="match status" value="1"/>
</dbReference>
<dbReference type="eggNOG" id="COG0456">
    <property type="taxonomic scope" value="Bacteria"/>
</dbReference>
<dbReference type="KEGG" id="cmr:Cycma_0331"/>
<dbReference type="GO" id="GO:0016747">
    <property type="term" value="F:acyltransferase activity, transferring groups other than amino-acyl groups"/>
    <property type="evidence" value="ECO:0007669"/>
    <property type="project" value="InterPro"/>
</dbReference>
<organism evidence="2 3">
    <name type="scientific">Cyclobacterium marinum (strain ATCC 25205 / DSM 745 / LMG 13164 / NCIMB 1802)</name>
    <name type="common">Flectobacillus marinus</name>
    <dbReference type="NCBI Taxonomy" id="880070"/>
    <lineage>
        <taxon>Bacteria</taxon>
        <taxon>Pseudomonadati</taxon>
        <taxon>Bacteroidota</taxon>
        <taxon>Cytophagia</taxon>
        <taxon>Cytophagales</taxon>
        <taxon>Cyclobacteriaceae</taxon>
        <taxon>Cyclobacterium</taxon>
    </lineage>
</organism>
<evidence type="ECO:0000313" key="3">
    <source>
        <dbReference type="Proteomes" id="UP000001635"/>
    </source>
</evidence>
<evidence type="ECO:0000313" key="2">
    <source>
        <dbReference type="EMBL" id="AEL24111.1"/>
    </source>
</evidence>